<organism evidence="2 3">
    <name type="scientific">Lasiosphaeria hispida</name>
    <dbReference type="NCBI Taxonomy" id="260671"/>
    <lineage>
        <taxon>Eukaryota</taxon>
        <taxon>Fungi</taxon>
        <taxon>Dikarya</taxon>
        <taxon>Ascomycota</taxon>
        <taxon>Pezizomycotina</taxon>
        <taxon>Sordariomycetes</taxon>
        <taxon>Sordariomycetidae</taxon>
        <taxon>Sordariales</taxon>
        <taxon>Lasiosphaeriaceae</taxon>
        <taxon>Lasiosphaeria</taxon>
    </lineage>
</organism>
<dbReference type="AlphaFoldDB" id="A0AAJ0ML04"/>
<proteinExistence type="predicted"/>
<keyword evidence="1" id="KW-0472">Membrane</keyword>
<dbReference type="Proteomes" id="UP001275084">
    <property type="component" value="Unassembled WGS sequence"/>
</dbReference>
<keyword evidence="1" id="KW-0812">Transmembrane</keyword>
<evidence type="ECO:0000313" key="2">
    <source>
        <dbReference type="EMBL" id="KAK3364128.1"/>
    </source>
</evidence>
<keyword evidence="1" id="KW-1133">Transmembrane helix</keyword>
<feature type="transmembrane region" description="Helical" evidence="1">
    <location>
        <begin position="148"/>
        <end position="164"/>
    </location>
</feature>
<gene>
    <name evidence="2" type="ORF">B0T25DRAFT_470321</name>
</gene>
<protein>
    <submittedName>
        <fullName evidence="2">Uncharacterized protein</fullName>
    </submittedName>
</protein>
<dbReference type="EMBL" id="JAUIQD010000001">
    <property type="protein sequence ID" value="KAK3364128.1"/>
    <property type="molecule type" value="Genomic_DNA"/>
</dbReference>
<name>A0AAJ0ML04_9PEZI</name>
<sequence length="167" mass="18558">MAMPCLFAPAHPFLTSPTPQSQRETDLHHHLSILSRPQTSLLTPPRTLLPKLLLLHNPQFYDPPPYSIMATFAPLEVPLDDLEAQLARSSPGIRVYHNKNSRRVVECDRSCSFTSCSFTSCSCTGCTGALFVPNVFDGCSINWGKKRVLFAILVAVTLVIWFLSKKA</sequence>
<evidence type="ECO:0000313" key="3">
    <source>
        <dbReference type="Proteomes" id="UP001275084"/>
    </source>
</evidence>
<reference evidence="2" key="2">
    <citation type="submission" date="2023-06" db="EMBL/GenBank/DDBJ databases">
        <authorList>
            <consortium name="Lawrence Berkeley National Laboratory"/>
            <person name="Haridas S."/>
            <person name="Hensen N."/>
            <person name="Bonometti L."/>
            <person name="Westerberg I."/>
            <person name="Brannstrom I.O."/>
            <person name="Guillou S."/>
            <person name="Cros-Aarteil S."/>
            <person name="Calhoun S."/>
            <person name="Kuo A."/>
            <person name="Mondo S."/>
            <person name="Pangilinan J."/>
            <person name="Riley R."/>
            <person name="Labutti K."/>
            <person name="Andreopoulos B."/>
            <person name="Lipzen A."/>
            <person name="Chen C."/>
            <person name="Yanf M."/>
            <person name="Daum C."/>
            <person name="Ng V."/>
            <person name="Clum A."/>
            <person name="Steindorff A."/>
            <person name="Ohm R."/>
            <person name="Martin F."/>
            <person name="Silar P."/>
            <person name="Natvig D."/>
            <person name="Lalanne C."/>
            <person name="Gautier V."/>
            <person name="Ament-Velasquez S.L."/>
            <person name="Kruys A."/>
            <person name="Hutchinson M.I."/>
            <person name="Powell A.J."/>
            <person name="Barry K."/>
            <person name="Miller A.N."/>
            <person name="Grigoriev I.V."/>
            <person name="Debuchy R."/>
            <person name="Gladieux P."/>
            <person name="Thoren M.H."/>
            <person name="Johannesson H."/>
        </authorList>
    </citation>
    <scope>NUCLEOTIDE SEQUENCE</scope>
    <source>
        <strain evidence="2">CBS 955.72</strain>
    </source>
</reference>
<comment type="caution">
    <text evidence="2">The sequence shown here is derived from an EMBL/GenBank/DDBJ whole genome shotgun (WGS) entry which is preliminary data.</text>
</comment>
<keyword evidence="3" id="KW-1185">Reference proteome</keyword>
<evidence type="ECO:0000256" key="1">
    <source>
        <dbReference type="SAM" id="Phobius"/>
    </source>
</evidence>
<reference evidence="2" key="1">
    <citation type="journal article" date="2023" name="Mol. Phylogenet. Evol.">
        <title>Genome-scale phylogeny and comparative genomics of the fungal order Sordariales.</title>
        <authorList>
            <person name="Hensen N."/>
            <person name="Bonometti L."/>
            <person name="Westerberg I."/>
            <person name="Brannstrom I.O."/>
            <person name="Guillou S."/>
            <person name="Cros-Aarteil S."/>
            <person name="Calhoun S."/>
            <person name="Haridas S."/>
            <person name="Kuo A."/>
            <person name="Mondo S."/>
            <person name="Pangilinan J."/>
            <person name="Riley R."/>
            <person name="LaButti K."/>
            <person name="Andreopoulos B."/>
            <person name="Lipzen A."/>
            <person name="Chen C."/>
            <person name="Yan M."/>
            <person name="Daum C."/>
            <person name="Ng V."/>
            <person name="Clum A."/>
            <person name="Steindorff A."/>
            <person name="Ohm R.A."/>
            <person name="Martin F."/>
            <person name="Silar P."/>
            <person name="Natvig D.O."/>
            <person name="Lalanne C."/>
            <person name="Gautier V."/>
            <person name="Ament-Velasquez S.L."/>
            <person name="Kruys A."/>
            <person name="Hutchinson M.I."/>
            <person name="Powell A.J."/>
            <person name="Barry K."/>
            <person name="Miller A.N."/>
            <person name="Grigoriev I.V."/>
            <person name="Debuchy R."/>
            <person name="Gladieux P."/>
            <person name="Hiltunen Thoren M."/>
            <person name="Johannesson H."/>
        </authorList>
    </citation>
    <scope>NUCLEOTIDE SEQUENCE</scope>
    <source>
        <strain evidence="2">CBS 955.72</strain>
    </source>
</reference>
<feature type="non-terminal residue" evidence="2">
    <location>
        <position position="1"/>
    </location>
</feature>
<accession>A0AAJ0ML04</accession>